<feature type="compositionally biased region" description="Basic and acidic residues" evidence="1">
    <location>
        <begin position="1"/>
        <end position="16"/>
    </location>
</feature>
<evidence type="ECO:0000313" key="3">
    <source>
        <dbReference type="Proteomes" id="UP001307889"/>
    </source>
</evidence>
<evidence type="ECO:0000313" key="2">
    <source>
        <dbReference type="EMBL" id="BES97263.1"/>
    </source>
</evidence>
<feature type="region of interest" description="Disordered" evidence="1">
    <location>
        <begin position="1"/>
        <end position="38"/>
    </location>
</feature>
<dbReference type="EMBL" id="AP028916">
    <property type="protein sequence ID" value="BES97263.1"/>
    <property type="molecule type" value="Genomic_DNA"/>
</dbReference>
<proteinExistence type="predicted"/>
<name>A0ABN7AZ44_9HEMI</name>
<accession>A0ABN7AZ44</accession>
<dbReference type="Proteomes" id="UP001307889">
    <property type="component" value="Chromosome 8"/>
</dbReference>
<sequence>MRETKRQKTEDAEGVRRRAKNVGWKGHSDHLTHPAEFPPHTSRFDVHTMWTLDDVEWGMKAYVKSIMFNAVVELIP</sequence>
<organism evidence="2 3">
    <name type="scientific">Nesidiocoris tenuis</name>
    <dbReference type="NCBI Taxonomy" id="355587"/>
    <lineage>
        <taxon>Eukaryota</taxon>
        <taxon>Metazoa</taxon>
        <taxon>Ecdysozoa</taxon>
        <taxon>Arthropoda</taxon>
        <taxon>Hexapoda</taxon>
        <taxon>Insecta</taxon>
        <taxon>Pterygota</taxon>
        <taxon>Neoptera</taxon>
        <taxon>Paraneoptera</taxon>
        <taxon>Hemiptera</taxon>
        <taxon>Heteroptera</taxon>
        <taxon>Panheteroptera</taxon>
        <taxon>Cimicomorpha</taxon>
        <taxon>Miridae</taxon>
        <taxon>Dicyphina</taxon>
        <taxon>Nesidiocoris</taxon>
    </lineage>
</organism>
<evidence type="ECO:0000256" key="1">
    <source>
        <dbReference type="SAM" id="MobiDB-lite"/>
    </source>
</evidence>
<reference evidence="2 3" key="1">
    <citation type="submission" date="2023-09" db="EMBL/GenBank/DDBJ databases">
        <title>Nesidiocoris tenuis whole genome shotgun sequence.</title>
        <authorList>
            <person name="Shibata T."/>
            <person name="Shimoda M."/>
            <person name="Kobayashi T."/>
            <person name="Uehara T."/>
        </authorList>
    </citation>
    <scope>NUCLEOTIDE SEQUENCE [LARGE SCALE GENOMIC DNA]</scope>
    <source>
        <strain evidence="2 3">Japan</strain>
    </source>
</reference>
<gene>
    <name evidence="2" type="ORF">NTJ_10077</name>
</gene>
<keyword evidence="3" id="KW-1185">Reference proteome</keyword>
<protein>
    <submittedName>
        <fullName evidence="2">Uncharacterized protein</fullName>
    </submittedName>
</protein>